<dbReference type="EMBL" id="JAVIKH010000002">
    <property type="protein sequence ID" value="MDX8335260.1"/>
    <property type="molecule type" value="Genomic_DNA"/>
</dbReference>
<gene>
    <name evidence="1" type="ORF">RFV38_01925</name>
</gene>
<evidence type="ECO:0000313" key="1">
    <source>
        <dbReference type="EMBL" id="MDX8335260.1"/>
    </source>
</evidence>
<dbReference type="Proteomes" id="UP001279681">
    <property type="component" value="Unassembled WGS sequence"/>
</dbReference>
<organism evidence="1 2">
    <name type="scientific">Candidatus Cetobacterium colombiensis</name>
    <dbReference type="NCBI Taxonomy" id="3073100"/>
    <lineage>
        <taxon>Bacteria</taxon>
        <taxon>Fusobacteriati</taxon>
        <taxon>Fusobacteriota</taxon>
        <taxon>Fusobacteriia</taxon>
        <taxon>Fusobacteriales</taxon>
        <taxon>Fusobacteriaceae</taxon>
        <taxon>Cetobacterium</taxon>
    </lineage>
</organism>
<sequence>MERYFITVEEKKEVIEKYPTLECENSIGMMIDEDYMSIKCKVLSGTCTYRLGQKNEYKNCKLLNK</sequence>
<comment type="caution">
    <text evidence="1">The sequence shown here is derived from an EMBL/GenBank/DDBJ whole genome shotgun (WGS) entry which is preliminary data.</text>
</comment>
<proteinExistence type="predicted"/>
<evidence type="ECO:0000313" key="2">
    <source>
        <dbReference type="Proteomes" id="UP001279681"/>
    </source>
</evidence>
<accession>A0ABU4WA16</accession>
<name>A0ABU4WA16_9FUSO</name>
<protein>
    <submittedName>
        <fullName evidence="1">Uncharacterized protein</fullName>
    </submittedName>
</protein>
<dbReference type="RefSeq" id="WP_320312672.1">
    <property type="nucleotide sequence ID" value="NZ_JAVIKH010000002.1"/>
</dbReference>
<keyword evidence="2" id="KW-1185">Reference proteome</keyword>
<reference evidence="2" key="1">
    <citation type="submission" date="2023-07" db="EMBL/GenBank/DDBJ databases">
        <authorList>
            <person name="Colorado M.A."/>
            <person name="Villamil L.M."/>
            <person name="Melo J.F."/>
            <person name="Rodriguez J.A."/>
            <person name="Ruiz R.Y."/>
        </authorList>
    </citation>
    <scope>NUCLEOTIDE SEQUENCE [LARGE SCALE GENOMIC DNA]</scope>
    <source>
        <strain evidence="2">C33</strain>
    </source>
</reference>